<sequence>MPPKVCAKQHYEEEHESEAEYMEDESQGDDYMADESQDEPIAELLKLYNIKIEKTNAENNKASLQAQGGKGPTGNQPITIEEEEVTLPKKIKKTHPENQKTAEVGKKQSKIGNEGAAEAQ</sequence>
<gene>
    <name evidence="2" type="ORF">PIB30_084465</name>
</gene>
<comment type="caution">
    <text evidence="2">The sequence shown here is derived from an EMBL/GenBank/DDBJ whole genome shotgun (WGS) entry which is preliminary data.</text>
</comment>
<feature type="region of interest" description="Disordered" evidence="1">
    <location>
        <begin position="1"/>
        <end position="37"/>
    </location>
</feature>
<name>A0ABU6XS66_9FABA</name>
<feature type="compositionally biased region" description="Acidic residues" evidence="1">
    <location>
        <begin position="14"/>
        <end position="37"/>
    </location>
</feature>
<dbReference type="Proteomes" id="UP001341840">
    <property type="component" value="Unassembled WGS sequence"/>
</dbReference>
<feature type="compositionally biased region" description="Basic and acidic residues" evidence="1">
    <location>
        <begin position="94"/>
        <end position="106"/>
    </location>
</feature>
<proteinExistence type="predicted"/>
<accession>A0ABU6XS66</accession>
<feature type="region of interest" description="Disordered" evidence="1">
    <location>
        <begin position="59"/>
        <end position="120"/>
    </location>
</feature>
<reference evidence="2 3" key="1">
    <citation type="journal article" date="2023" name="Plants (Basel)">
        <title>Bridging the Gap: Combining Genomics and Transcriptomics Approaches to Understand Stylosanthes scabra, an Orphan Legume from the Brazilian Caatinga.</title>
        <authorList>
            <person name="Ferreira-Neto J.R.C."/>
            <person name="da Silva M.D."/>
            <person name="Binneck E."/>
            <person name="de Melo N.F."/>
            <person name="da Silva R.H."/>
            <person name="de Melo A.L.T.M."/>
            <person name="Pandolfi V."/>
            <person name="Bustamante F.O."/>
            <person name="Brasileiro-Vidal A.C."/>
            <person name="Benko-Iseppon A.M."/>
        </authorList>
    </citation>
    <scope>NUCLEOTIDE SEQUENCE [LARGE SCALE GENOMIC DNA]</scope>
    <source>
        <tissue evidence="2">Leaves</tissue>
    </source>
</reference>
<evidence type="ECO:0000313" key="2">
    <source>
        <dbReference type="EMBL" id="MED6200376.1"/>
    </source>
</evidence>
<protein>
    <submittedName>
        <fullName evidence="2">Uncharacterized protein</fullName>
    </submittedName>
</protein>
<keyword evidence="3" id="KW-1185">Reference proteome</keyword>
<dbReference type="EMBL" id="JASCZI010212820">
    <property type="protein sequence ID" value="MED6200376.1"/>
    <property type="molecule type" value="Genomic_DNA"/>
</dbReference>
<evidence type="ECO:0000313" key="3">
    <source>
        <dbReference type="Proteomes" id="UP001341840"/>
    </source>
</evidence>
<evidence type="ECO:0000256" key="1">
    <source>
        <dbReference type="SAM" id="MobiDB-lite"/>
    </source>
</evidence>
<organism evidence="2 3">
    <name type="scientific">Stylosanthes scabra</name>
    <dbReference type="NCBI Taxonomy" id="79078"/>
    <lineage>
        <taxon>Eukaryota</taxon>
        <taxon>Viridiplantae</taxon>
        <taxon>Streptophyta</taxon>
        <taxon>Embryophyta</taxon>
        <taxon>Tracheophyta</taxon>
        <taxon>Spermatophyta</taxon>
        <taxon>Magnoliopsida</taxon>
        <taxon>eudicotyledons</taxon>
        <taxon>Gunneridae</taxon>
        <taxon>Pentapetalae</taxon>
        <taxon>rosids</taxon>
        <taxon>fabids</taxon>
        <taxon>Fabales</taxon>
        <taxon>Fabaceae</taxon>
        <taxon>Papilionoideae</taxon>
        <taxon>50 kb inversion clade</taxon>
        <taxon>dalbergioids sensu lato</taxon>
        <taxon>Dalbergieae</taxon>
        <taxon>Pterocarpus clade</taxon>
        <taxon>Stylosanthes</taxon>
    </lineage>
</organism>